<feature type="signal peptide" evidence="1">
    <location>
        <begin position="1"/>
        <end position="25"/>
    </location>
</feature>
<evidence type="ECO:0000313" key="3">
    <source>
        <dbReference type="Proteomes" id="UP000628984"/>
    </source>
</evidence>
<dbReference type="AlphaFoldDB" id="A0A918ILC2"/>
<accession>A0A918ILC2</accession>
<dbReference type="RefSeq" id="WP_189632053.1">
    <property type="nucleotide sequence ID" value="NZ_BMYQ01000001.1"/>
</dbReference>
<sequence>MPQRLVLALFLGLLPPSAVPSAVMAQTQSCEDRHGCPEGTVWDDQAGKCLAVSS</sequence>
<reference evidence="2" key="2">
    <citation type="submission" date="2020-09" db="EMBL/GenBank/DDBJ databases">
        <authorList>
            <person name="Sun Q."/>
            <person name="Kim S."/>
        </authorList>
    </citation>
    <scope>NUCLEOTIDE SEQUENCE</scope>
    <source>
        <strain evidence="2">KCTC 23714</strain>
    </source>
</reference>
<comment type="caution">
    <text evidence="2">The sequence shown here is derived from an EMBL/GenBank/DDBJ whole genome shotgun (WGS) entry which is preliminary data.</text>
</comment>
<organism evidence="2 3">
    <name type="scientific">Gemmobacter lanyuensis</name>
    <dbReference type="NCBI Taxonomy" id="1054497"/>
    <lineage>
        <taxon>Bacteria</taxon>
        <taxon>Pseudomonadati</taxon>
        <taxon>Pseudomonadota</taxon>
        <taxon>Alphaproteobacteria</taxon>
        <taxon>Rhodobacterales</taxon>
        <taxon>Paracoccaceae</taxon>
        <taxon>Gemmobacter</taxon>
    </lineage>
</organism>
<proteinExistence type="predicted"/>
<evidence type="ECO:0000256" key="1">
    <source>
        <dbReference type="SAM" id="SignalP"/>
    </source>
</evidence>
<gene>
    <name evidence="2" type="ORF">GCM10011452_03250</name>
</gene>
<dbReference type="Proteomes" id="UP000628984">
    <property type="component" value="Unassembled WGS sequence"/>
</dbReference>
<reference evidence="2" key="1">
    <citation type="journal article" date="2014" name="Int. J. Syst. Evol. Microbiol.">
        <title>Complete genome sequence of Corynebacterium casei LMG S-19264T (=DSM 44701T), isolated from a smear-ripened cheese.</title>
        <authorList>
            <consortium name="US DOE Joint Genome Institute (JGI-PGF)"/>
            <person name="Walter F."/>
            <person name="Albersmeier A."/>
            <person name="Kalinowski J."/>
            <person name="Ruckert C."/>
        </authorList>
    </citation>
    <scope>NUCLEOTIDE SEQUENCE</scope>
    <source>
        <strain evidence="2">KCTC 23714</strain>
    </source>
</reference>
<dbReference type="EMBL" id="BMYQ01000001">
    <property type="protein sequence ID" value="GGW21661.1"/>
    <property type="molecule type" value="Genomic_DNA"/>
</dbReference>
<evidence type="ECO:0000313" key="2">
    <source>
        <dbReference type="EMBL" id="GGW21661.1"/>
    </source>
</evidence>
<protein>
    <submittedName>
        <fullName evidence="2">Uncharacterized protein</fullName>
    </submittedName>
</protein>
<keyword evidence="3" id="KW-1185">Reference proteome</keyword>
<name>A0A918ILC2_9RHOB</name>
<feature type="chain" id="PRO_5037915885" evidence="1">
    <location>
        <begin position="26"/>
        <end position="54"/>
    </location>
</feature>
<keyword evidence="1" id="KW-0732">Signal</keyword>